<dbReference type="GO" id="GO:0071163">
    <property type="term" value="P:DNA replication preinitiation complex assembly"/>
    <property type="evidence" value="ECO:0007669"/>
    <property type="project" value="InterPro"/>
</dbReference>
<evidence type="ECO:0000259" key="2">
    <source>
        <dbReference type="SMART" id="SM01075"/>
    </source>
</evidence>
<dbReference type="OrthoDB" id="341730at2759"/>
<feature type="non-terminal residue" evidence="3">
    <location>
        <position position="1"/>
    </location>
</feature>
<dbReference type="GO" id="GO:0070182">
    <property type="term" value="F:DNA polymerase binding"/>
    <property type="evidence" value="ECO:0007669"/>
    <property type="project" value="TreeGrafter"/>
</dbReference>
<sequence>MEEKLTAYRKTKEEKARQGKEDGKKITKKPAPIFERTRSLRSSKKGTQDTKKDAAKQKTPHIAETKMSMSTSTSATATRTTATITITGTKTTEIIREAIELKQDHGKVSEPKRTIVSDVEQEADIMDKLALPEGPSGAKVQETKDDDSTTPLSEPEQAADPKAVEKIVAKDTVHKTDPSQDNEGDEGDESDEDNIHPLARTVVKAAPWPSHRKLDSTEDSDTNIYKVRSLKPASTAVKIPHQPIHQATTTDSVTLPLPSHLSALYENFKALEHLLVFSKRQGLLSFYHKLKRHVELQSSRNFEIKDLAQFKTILPEGFKFTAAPCLFEGQRTRSILIEMQEIKDETEGNFVPQADMRRKLFLDRLYDHIKQHHQ</sequence>
<feature type="compositionally biased region" description="Basic and acidic residues" evidence="1">
    <location>
        <begin position="104"/>
        <end position="115"/>
    </location>
</feature>
<evidence type="ECO:0000256" key="1">
    <source>
        <dbReference type="SAM" id="MobiDB-lite"/>
    </source>
</evidence>
<dbReference type="GO" id="GO:0000076">
    <property type="term" value="P:DNA replication checkpoint signaling"/>
    <property type="evidence" value="ECO:0007669"/>
    <property type="project" value="TreeGrafter"/>
</dbReference>
<dbReference type="InterPro" id="IPR036390">
    <property type="entry name" value="WH_DNA-bd_sf"/>
</dbReference>
<dbReference type="PANTHER" id="PTHR28637:SF1">
    <property type="entry name" value="DNA REPLICATION FACTOR CDT1"/>
    <property type="match status" value="1"/>
</dbReference>
<dbReference type="GO" id="GO:0005634">
    <property type="term" value="C:nucleus"/>
    <property type="evidence" value="ECO:0007669"/>
    <property type="project" value="TreeGrafter"/>
</dbReference>
<feature type="domain" description="CDT1 Geminin-binding" evidence="2">
    <location>
        <begin position="257"/>
        <end position="374"/>
    </location>
</feature>
<dbReference type="AlphaFoldDB" id="A0A9P6PKJ7"/>
<feature type="compositionally biased region" description="Low complexity" evidence="1">
    <location>
        <begin position="65"/>
        <end position="78"/>
    </location>
</feature>
<dbReference type="GO" id="GO:0003677">
    <property type="term" value="F:DNA binding"/>
    <property type="evidence" value="ECO:0007669"/>
    <property type="project" value="InterPro"/>
</dbReference>
<dbReference type="PANTHER" id="PTHR28637">
    <property type="entry name" value="DNA REPLICATION FACTOR CDT1"/>
    <property type="match status" value="1"/>
</dbReference>
<dbReference type="EMBL" id="JAAAJA010001791">
    <property type="protein sequence ID" value="KAG0246358.1"/>
    <property type="molecule type" value="Genomic_DNA"/>
</dbReference>
<feature type="compositionally biased region" description="Basic and acidic residues" evidence="1">
    <location>
        <begin position="1"/>
        <end position="25"/>
    </location>
</feature>
<accession>A0A9P6PKJ7</accession>
<feature type="compositionally biased region" description="Basic and acidic residues" evidence="1">
    <location>
        <begin position="46"/>
        <end position="64"/>
    </location>
</feature>
<feature type="region of interest" description="Disordered" evidence="1">
    <location>
        <begin position="1"/>
        <end position="78"/>
    </location>
</feature>
<reference evidence="3" key="1">
    <citation type="journal article" date="2020" name="Fungal Divers.">
        <title>Resolving the Mortierellaceae phylogeny through synthesis of multi-gene phylogenetics and phylogenomics.</title>
        <authorList>
            <person name="Vandepol N."/>
            <person name="Liber J."/>
            <person name="Desiro A."/>
            <person name="Na H."/>
            <person name="Kennedy M."/>
            <person name="Barry K."/>
            <person name="Grigoriev I.V."/>
            <person name="Miller A.N."/>
            <person name="O'Donnell K."/>
            <person name="Stajich J.E."/>
            <person name="Bonito G."/>
        </authorList>
    </citation>
    <scope>NUCLEOTIDE SEQUENCE</scope>
    <source>
        <strain evidence="3">KOD948</strain>
    </source>
</reference>
<proteinExistence type="predicted"/>
<dbReference type="SMART" id="SM01075">
    <property type="entry name" value="CDT1"/>
    <property type="match status" value="1"/>
</dbReference>
<dbReference type="SUPFAM" id="SSF46785">
    <property type="entry name" value="Winged helix' DNA-binding domain"/>
    <property type="match status" value="1"/>
</dbReference>
<evidence type="ECO:0000313" key="3">
    <source>
        <dbReference type="EMBL" id="KAG0246358.1"/>
    </source>
</evidence>
<name>A0A9P6PKJ7_9FUNG</name>
<feature type="compositionally biased region" description="Basic and acidic residues" evidence="1">
    <location>
        <begin position="162"/>
        <end position="178"/>
    </location>
</feature>
<keyword evidence="4" id="KW-1185">Reference proteome</keyword>
<organism evidence="3 4">
    <name type="scientific">Mortierella polycephala</name>
    <dbReference type="NCBI Taxonomy" id="41804"/>
    <lineage>
        <taxon>Eukaryota</taxon>
        <taxon>Fungi</taxon>
        <taxon>Fungi incertae sedis</taxon>
        <taxon>Mucoromycota</taxon>
        <taxon>Mortierellomycotina</taxon>
        <taxon>Mortierellomycetes</taxon>
        <taxon>Mortierellales</taxon>
        <taxon>Mortierellaceae</taxon>
        <taxon>Mortierella</taxon>
    </lineage>
</organism>
<evidence type="ECO:0000313" key="4">
    <source>
        <dbReference type="Proteomes" id="UP000726737"/>
    </source>
</evidence>
<dbReference type="Pfam" id="PF08839">
    <property type="entry name" value="CDT1"/>
    <property type="match status" value="1"/>
</dbReference>
<dbReference type="Proteomes" id="UP000726737">
    <property type="component" value="Unassembled WGS sequence"/>
</dbReference>
<protein>
    <recommendedName>
        <fullName evidence="2">CDT1 Geminin-binding domain-containing protein</fullName>
    </recommendedName>
</protein>
<dbReference type="GO" id="GO:0000278">
    <property type="term" value="P:mitotic cell cycle"/>
    <property type="evidence" value="ECO:0007669"/>
    <property type="project" value="TreeGrafter"/>
</dbReference>
<dbReference type="InterPro" id="IPR045173">
    <property type="entry name" value="Cdt1"/>
</dbReference>
<gene>
    <name evidence="3" type="ORF">BG011_002454</name>
</gene>
<feature type="compositionally biased region" description="Acidic residues" evidence="1">
    <location>
        <begin position="180"/>
        <end position="192"/>
    </location>
</feature>
<feature type="region of interest" description="Disordered" evidence="1">
    <location>
        <begin position="104"/>
        <end position="194"/>
    </location>
</feature>
<dbReference type="GO" id="GO:0030174">
    <property type="term" value="P:regulation of DNA-templated DNA replication initiation"/>
    <property type="evidence" value="ECO:0007669"/>
    <property type="project" value="InterPro"/>
</dbReference>
<dbReference type="InterPro" id="IPR014939">
    <property type="entry name" value="CDT1_Gemini-bd-like"/>
</dbReference>
<comment type="caution">
    <text evidence="3">The sequence shown here is derived from an EMBL/GenBank/DDBJ whole genome shotgun (WGS) entry which is preliminary data.</text>
</comment>